<comment type="caution">
    <text evidence="2">The sequence shown here is derived from an EMBL/GenBank/DDBJ whole genome shotgun (WGS) entry which is preliminary data.</text>
</comment>
<feature type="transmembrane region" description="Helical" evidence="1">
    <location>
        <begin position="43"/>
        <end position="64"/>
    </location>
</feature>
<keyword evidence="1" id="KW-0472">Membrane</keyword>
<keyword evidence="1" id="KW-0812">Transmembrane</keyword>
<gene>
    <name evidence="2" type="ORF">N0F65_002747</name>
</gene>
<protein>
    <submittedName>
        <fullName evidence="2">Uncharacterized protein</fullName>
    </submittedName>
</protein>
<dbReference type="Proteomes" id="UP001146120">
    <property type="component" value="Unassembled WGS sequence"/>
</dbReference>
<organism evidence="2 3">
    <name type="scientific">Lagenidium giganteum</name>
    <dbReference type="NCBI Taxonomy" id="4803"/>
    <lineage>
        <taxon>Eukaryota</taxon>
        <taxon>Sar</taxon>
        <taxon>Stramenopiles</taxon>
        <taxon>Oomycota</taxon>
        <taxon>Peronosporomycetes</taxon>
        <taxon>Pythiales</taxon>
        <taxon>Pythiaceae</taxon>
    </lineage>
</organism>
<reference evidence="2" key="2">
    <citation type="journal article" date="2023" name="Microbiol Resour">
        <title>Decontamination and Annotation of the Draft Genome Sequence of the Oomycete Lagenidium giganteum ARSEF 373.</title>
        <authorList>
            <person name="Morgan W.R."/>
            <person name="Tartar A."/>
        </authorList>
    </citation>
    <scope>NUCLEOTIDE SEQUENCE</scope>
    <source>
        <strain evidence="2">ARSEF 373</strain>
    </source>
</reference>
<feature type="transmembrane region" description="Helical" evidence="1">
    <location>
        <begin position="441"/>
        <end position="460"/>
    </location>
</feature>
<name>A0AAV2YMV6_9STRA</name>
<evidence type="ECO:0000313" key="2">
    <source>
        <dbReference type="EMBL" id="DAZ94429.1"/>
    </source>
</evidence>
<sequence>MKPRTAPFIQDHVVGDEKTISPPLSAIAPAVPKWSALSHSSPILVLLRCVGAILWVFATLNALLDPIKTLYGYYIFTDSDNQAAVWTLTVANNFNNATSRQCGFPDDPGNFLDCYYELPVYGTGSLAGATCRSYYPIDKGEKQHVGNYFGNCTFPNGTQVHLPNARFATTQWSVQTTSQDKRCLERIGEGNIFPCDAYTTLNGRVIYHRISRTEGSRWCREFGGFYINDHEEQRQQVLLANVSWGEDFLTFTSIALDVNRPVLNLYDLIGCSAEMHVGGAATHISTWALYGTTTAPWTARTTRTAKWNNVTANSKMSSLWTVETLHYSEGDLTQIRCAVKDVLRLWILLVIVYYRVTSVYRPMYLVYLRDNPMSVFHFCWKRGIGLVIHKRERRSFVIMGLLALEALVSGEDIVMYCQQIIYTSSSSVVTWMLKYMSIARIVWPPAFILLVIGRVLAAISRGRSIGSMAEDVFILSCPVVWIYIPTYVIAKGMSLFQGYKWGGAVVHHYANSIQNVYEGQLFHMELYAALFGYYTIAAVVTTWMISRVVECVSEDSSLLVFIYQVGRQRQCRQNMSHVESTLELVLQNSNLGISPFDARQLTRAKIGSAGLSEALNVSAEGFVCLVFGEHQVLGCVDWGSAEPVRNPSGHVARIRSSKVAYDPTLTLEVLAAVTSRPTCLGLPDLY</sequence>
<keyword evidence="3" id="KW-1185">Reference proteome</keyword>
<evidence type="ECO:0000256" key="1">
    <source>
        <dbReference type="SAM" id="Phobius"/>
    </source>
</evidence>
<evidence type="ECO:0000313" key="3">
    <source>
        <dbReference type="Proteomes" id="UP001146120"/>
    </source>
</evidence>
<keyword evidence="1" id="KW-1133">Transmembrane helix</keyword>
<dbReference type="AlphaFoldDB" id="A0AAV2YMV6"/>
<accession>A0AAV2YMV6</accession>
<feature type="transmembrane region" description="Helical" evidence="1">
    <location>
        <begin position="472"/>
        <end position="490"/>
    </location>
</feature>
<proteinExistence type="predicted"/>
<feature type="transmembrane region" description="Helical" evidence="1">
    <location>
        <begin position="526"/>
        <end position="545"/>
    </location>
</feature>
<dbReference type="EMBL" id="DAKRPA010000250">
    <property type="protein sequence ID" value="DAZ94429.1"/>
    <property type="molecule type" value="Genomic_DNA"/>
</dbReference>
<reference evidence="2" key="1">
    <citation type="submission" date="2022-11" db="EMBL/GenBank/DDBJ databases">
        <authorList>
            <person name="Morgan W.R."/>
            <person name="Tartar A."/>
        </authorList>
    </citation>
    <scope>NUCLEOTIDE SEQUENCE</scope>
    <source>
        <strain evidence="2">ARSEF 373</strain>
    </source>
</reference>